<protein>
    <submittedName>
        <fullName evidence="2">Redoxin domain-containing protein</fullName>
    </submittedName>
</protein>
<dbReference type="Pfam" id="PF00578">
    <property type="entry name" value="AhpC-TSA"/>
    <property type="match status" value="1"/>
</dbReference>
<comment type="caution">
    <text evidence="2">The sequence shown here is derived from an EMBL/GenBank/DDBJ whole genome shotgun (WGS) entry which is preliminary data.</text>
</comment>
<dbReference type="InterPro" id="IPR013766">
    <property type="entry name" value="Thioredoxin_domain"/>
</dbReference>
<evidence type="ECO:0000313" key="2">
    <source>
        <dbReference type="EMBL" id="TJZ63321.1"/>
    </source>
</evidence>
<accession>A0A4U0P756</accession>
<keyword evidence="3" id="KW-1185">Reference proteome</keyword>
<dbReference type="RefSeq" id="WP_136899865.1">
    <property type="nucleotide sequence ID" value="NZ_SUME01000001.1"/>
</dbReference>
<dbReference type="Proteomes" id="UP000306808">
    <property type="component" value="Unassembled WGS sequence"/>
</dbReference>
<sequence>MRFLFILVQLTSMLYAQTLVTPIGIGEELPPLTIENILNSEHRSMDLSELKGKHIVFDFGSTYCPPCIESLGKMESLKRLFGENMEFFMVMHEPVEKVDKFLQHSEVGKSSTIPIIAADTILHQKFRHIAQPHIVWIDEKGIAKAFTGREYLSIDYIKSYLQGHSTSWPVKWDFPYDKNKAMLVFNPDNFNHTNTPKRFISSMVSDHMEGLVWGGKSQVDPVKKQIRLTAINLNFLQLYLRNFSRTYDLDFFNAQVLVDTAGSDKYFYSPKLGSRSKWNTKNTYCYEMVFPLSMSQSKINERIVQQLNLYFGLDVQLKNLKRPCWVLSRVSASKIEKVNVDENGVSVKGLLRTINRIPFHLPAVIEKDLDFTAYNGLVLDVDLTKLDDIDKINHDLESYGLTFKILDHEIETLVIEKN</sequence>
<dbReference type="GO" id="GO:0016209">
    <property type="term" value="F:antioxidant activity"/>
    <property type="evidence" value="ECO:0007669"/>
    <property type="project" value="InterPro"/>
</dbReference>
<evidence type="ECO:0000313" key="3">
    <source>
        <dbReference type="Proteomes" id="UP000306808"/>
    </source>
</evidence>
<name>A0A4U0P756_9SPHI</name>
<dbReference type="PROSITE" id="PS51352">
    <property type="entry name" value="THIOREDOXIN_2"/>
    <property type="match status" value="1"/>
</dbReference>
<dbReference type="GO" id="GO:0016491">
    <property type="term" value="F:oxidoreductase activity"/>
    <property type="evidence" value="ECO:0007669"/>
    <property type="project" value="InterPro"/>
</dbReference>
<dbReference type="EMBL" id="SUME01000001">
    <property type="protein sequence ID" value="TJZ63321.1"/>
    <property type="molecule type" value="Genomic_DNA"/>
</dbReference>
<dbReference type="SUPFAM" id="SSF52833">
    <property type="entry name" value="Thioredoxin-like"/>
    <property type="match status" value="1"/>
</dbReference>
<dbReference type="InterPro" id="IPR000866">
    <property type="entry name" value="AhpC/TSA"/>
</dbReference>
<dbReference type="AlphaFoldDB" id="A0A4U0P756"/>
<dbReference type="OrthoDB" id="711420at2"/>
<evidence type="ECO:0000259" key="1">
    <source>
        <dbReference type="PROSITE" id="PS51352"/>
    </source>
</evidence>
<proteinExistence type="predicted"/>
<dbReference type="Gene3D" id="3.40.30.10">
    <property type="entry name" value="Glutaredoxin"/>
    <property type="match status" value="1"/>
</dbReference>
<feature type="domain" description="Thioredoxin" evidence="1">
    <location>
        <begin position="23"/>
        <end position="166"/>
    </location>
</feature>
<organism evidence="2 3">
    <name type="scientific">Sphingobacterium olei</name>
    <dbReference type="NCBI Taxonomy" id="2571155"/>
    <lineage>
        <taxon>Bacteria</taxon>
        <taxon>Pseudomonadati</taxon>
        <taxon>Bacteroidota</taxon>
        <taxon>Sphingobacteriia</taxon>
        <taxon>Sphingobacteriales</taxon>
        <taxon>Sphingobacteriaceae</taxon>
        <taxon>Sphingobacterium</taxon>
    </lineage>
</organism>
<dbReference type="InterPro" id="IPR036249">
    <property type="entry name" value="Thioredoxin-like_sf"/>
</dbReference>
<gene>
    <name evidence="2" type="ORF">FAZ15_03315</name>
</gene>
<reference evidence="2 3" key="1">
    <citation type="submission" date="2019-04" db="EMBL/GenBank/DDBJ databases">
        <title>Sphingobacterium olei sp. nov., isolated from oil-contaminated soil.</title>
        <authorList>
            <person name="Liu B."/>
        </authorList>
    </citation>
    <scope>NUCLEOTIDE SEQUENCE [LARGE SCALE GENOMIC DNA]</scope>
    <source>
        <strain evidence="2 3">HAL-9</strain>
    </source>
</reference>